<evidence type="ECO:0000256" key="1">
    <source>
        <dbReference type="SAM" id="MobiDB-lite"/>
    </source>
</evidence>
<dbReference type="PANTHER" id="PTHR43011">
    <property type="entry name" value="IRON-SULFUR CLUSTER ASSEMBLY 2 HOMOLOG, MITOCHONDRIAL"/>
    <property type="match status" value="1"/>
</dbReference>
<feature type="region of interest" description="Disordered" evidence="1">
    <location>
        <begin position="1"/>
        <end position="20"/>
    </location>
</feature>
<dbReference type="InterPro" id="IPR035903">
    <property type="entry name" value="HesB-like_dom_sf"/>
</dbReference>
<sequence>MDSTTTTSAPGTAPAAPQATPGVAVRLTEAAINQVKAVIKAQGFEGYFFSIRVVPAGCSGLGYDLNLVKESKAGDTIWEQDGVKIATDPMSVQYLSGTEIDYVSAITGAGFKFNNPNAKSSCGCGTSFTT</sequence>
<keyword evidence="4" id="KW-1185">Reference proteome</keyword>
<dbReference type="InterPro" id="IPR017870">
    <property type="entry name" value="FeS_cluster_insertion_CS"/>
</dbReference>
<dbReference type="GO" id="GO:0051539">
    <property type="term" value="F:4 iron, 4 sulfur cluster binding"/>
    <property type="evidence" value="ECO:0007669"/>
    <property type="project" value="TreeGrafter"/>
</dbReference>
<dbReference type="NCBIfam" id="TIGR00049">
    <property type="entry name" value="iron-sulfur cluster assembly accessory protein"/>
    <property type="match status" value="1"/>
</dbReference>
<dbReference type="Gene3D" id="2.60.300.12">
    <property type="entry name" value="HesB-like domain"/>
    <property type="match status" value="1"/>
</dbReference>
<protein>
    <submittedName>
        <fullName evidence="3">Iron-sulfur cluster assembly accessory protein</fullName>
    </submittedName>
</protein>
<dbReference type="Proteomes" id="UP000518300">
    <property type="component" value="Unassembled WGS sequence"/>
</dbReference>
<gene>
    <name evidence="3" type="ORF">HG543_43700</name>
</gene>
<feature type="domain" description="Core" evidence="2">
    <location>
        <begin position="25"/>
        <end position="125"/>
    </location>
</feature>
<comment type="caution">
    <text evidence="3">The sequence shown here is derived from an EMBL/GenBank/DDBJ whole genome shotgun (WGS) entry which is preliminary data.</text>
</comment>
<dbReference type="Pfam" id="PF01521">
    <property type="entry name" value="Fe-S_biosyn"/>
    <property type="match status" value="1"/>
</dbReference>
<dbReference type="EMBL" id="JABBJJ010000345">
    <property type="protein sequence ID" value="NMO21708.1"/>
    <property type="molecule type" value="Genomic_DNA"/>
</dbReference>
<evidence type="ECO:0000313" key="3">
    <source>
        <dbReference type="EMBL" id="NMO21708.1"/>
    </source>
</evidence>
<dbReference type="InterPro" id="IPR016092">
    <property type="entry name" value="ATAP"/>
</dbReference>
<dbReference type="InterPro" id="IPR000361">
    <property type="entry name" value="ATAP_core_dom"/>
</dbReference>
<evidence type="ECO:0000313" key="4">
    <source>
        <dbReference type="Proteomes" id="UP000518300"/>
    </source>
</evidence>
<dbReference type="GO" id="GO:0051537">
    <property type="term" value="F:2 iron, 2 sulfur cluster binding"/>
    <property type="evidence" value="ECO:0007669"/>
    <property type="project" value="TreeGrafter"/>
</dbReference>
<dbReference type="SUPFAM" id="SSF89360">
    <property type="entry name" value="HesB-like domain"/>
    <property type="match status" value="1"/>
</dbReference>
<reference evidence="3 4" key="1">
    <citation type="submission" date="2020-04" db="EMBL/GenBank/DDBJ databases">
        <title>Draft genome of Pyxidicoccus fallax type strain.</title>
        <authorList>
            <person name="Whitworth D.E."/>
        </authorList>
    </citation>
    <scope>NUCLEOTIDE SEQUENCE [LARGE SCALE GENOMIC DNA]</scope>
    <source>
        <strain evidence="3 4">DSM 14698</strain>
    </source>
</reference>
<accession>A0A848LUJ1</accession>
<dbReference type="PROSITE" id="PS01152">
    <property type="entry name" value="HESB"/>
    <property type="match status" value="1"/>
</dbReference>
<dbReference type="GO" id="GO:0016226">
    <property type="term" value="P:iron-sulfur cluster assembly"/>
    <property type="evidence" value="ECO:0007669"/>
    <property type="project" value="InterPro"/>
</dbReference>
<dbReference type="GO" id="GO:0005506">
    <property type="term" value="F:iron ion binding"/>
    <property type="evidence" value="ECO:0007669"/>
    <property type="project" value="TreeGrafter"/>
</dbReference>
<proteinExistence type="predicted"/>
<dbReference type="AlphaFoldDB" id="A0A848LUJ1"/>
<organism evidence="3 4">
    <name type="scientific">Pyxidicoccus fallax</name>
    <dbReference type="NCBI Taxonomy" id="394095"/>
    <lineage>
        <taxon>Bacteria</taxon>
        <taxon>Pseudomonadati</taxon>
        <taxon>Myxococcota</taxon>
        <taxon>Myxococcia</taxon>
        <taxon>Myxococcales</taxon>
        <taxon>Cystobacterineae</taxon>
        <taxon>Myxococcaceae</taxon>
        <taxon>Pyxidicoccus</taxon>
    </lineage>
</organism>
<dbReference type="PANTHER" id="PTHR43011:SF1">
    <property type="entry name" value="IRON-SULFUR CLUSTER ASSEMBLY 2 HOMOLOG, MITOCHONDRIAL"/>
    <property type="match status" value="1"/>
</dbReference>
<dbReference type="RefSeq" id="WP_169350886.1">
    <property type="nucleotide sequence ID" value="NZ_JABBJJ010000345.1"/>
</dbReference>
<name>A0A848LUJ1_9BACT</name>
<evidence type="ECO:0000259" key="2">
    <source>
        <dbReference type="Pfam" id="PF01521"/>
    </source>
</evidence>